<protein>
    <submittedName>
        <fullName evidence="1">Uncharacterized protein</fullName>
    </submittedName>
</protein>
<name>A0AAV0WU84_9HEMI</name>
<organism evidence="1 2">
    <name type="scientific">Macrosiphum euphorbiae</name>
    <name type="common">potato aphid</name>
    <dbReference type="NCBI Taxonomy" id="13131"/>
    <lineage>
        <taxon>Eukaryota</taxon>
        <taxon>Metazoa</taxon>
        <taxon>Ecdysozoa</taxon>
        <taxon>Arthropoda</taxon>
        <taxon>Hexapoda</taxon>
        <taxon>Insecta</taxon>
        <taxon>Pterygota</taxon>
        <taxon>Neoptera</taxon>
        <taxon>Paraneoptera</taxon>
        <taxon>Hemiptera</taxon>
        <taxon>Sternorrhyncha</taxon>
        <taxon>Aphidomorpha</taxon>
        <taxon>Aphidoidea</taxon>
        <taxon>Aphididae</taxon>
        <taxon>Macrosiphini</taxon>
        <taxon>Macrosiphum</taxon>
    </lineage>
</organism>
<dbReference type="AlphaFoldDB" id="A0AAV0WU84"/>
<evidence type="ECO:0000313" key="1">
    <source>
        <dbReference type="EMBL" id="CAI6359378.1"/>
    </source>
</evidence>
<dbReference type="EMBL" id="CARXXK010000002">
    <property type="protein sequence ID" value="CAI6359378.1"/>
    <property type="molecule type" value="Genomic_DNA"/>
</dbReference>
<proteinExistence type="predicted"/>
<sequence length="101" mass="11703">MEALVKNSVLIKDPNKKLPGFELPRSIWTATNRIRTDQDGCHYLLHKWWMTESPFCDCGELQTIRHIVESCIRMKYPGGMLGKHQLGSDATERLTNLDFRL</sequence>
<accession>A0AAV0WU84</accession>
<keyword evidence="2" id="KW-1185">Reference proteome</keyword>
<dbReference type="Proteomes" id="UP001160148">
    <property type="component" value="Unassembled WGS sequence"/>
</dbReference>
<gene>
    <name evidence="1" type="ORF">MEUPH1_LOCUS14796</name>
</gene>
<reference evidence="1 2" key="1">
    <citation type="submission" date="2023-01" db="EMBL/GenBank/DDBJ databases">
        <authorList>
            <person name="Whitehead M."/>
        </authorList>
    </citation>
    <scope>NUCLEOTIDE SEQUENCE [LARGE SCALE GENOMIC DNA]</scope>
</reference>
<evidence type="ECO:0000313" key="2">
    <source>
        <dbReference type="Proteomes" id="UP001160148"/>
    </source>
</evidence>
<comment type="caution">
    <text evidence="1">The sequence shown here is derived from an EMBL/GenBank/DDBJ whole genome shotgun (WGS) entry which is preliminary data.</text>
</comment>